<evidence type="ECO:0000313" key="6">
    <source>
        <dbReference type="Proteomes" id="UP000192578"/>
    </source>
</evidence>
<evidence type="ECO:0000256" key="2">
    <source>
        <dbReference type="ARBA" id="ARBA00022801"/>
    </source>
</evidence>
<evidence type="ECO:0000313" key="5">
    <source>
        <dbReference type="EMBL" id="OQV20349.1"/>
    </source>
</evidence>
<accession>A0A1W0WYS6</accession>
<dbReference type="GO" id="GO:0071567">
    <property type="term" value="F:deUFMylase activity"/>
    <property type="evidence" value="ECO:0007669"/>
    <property type="project" value="UniProtKB-ARBA"/>
</dbReference>
<proteinExistence type="inferred from homology"/>
<feature type="domain" description="UFSP1/2/DUB catalytic" evidence="4">
    <location>
        <begin position="249"/>
        <end position="461"/>
    </location>
</feature>
<evidence type="ECO:0000256" key="1">
    <source>
        <dbReference type="ARBA" id="ARBA00008552"/>
    </source>
</evidence>
<gene>
    <name evidence="5" type="ORF">BV898_05635</name>
</gene>
<comment type="caution">
    <text evidence="5">The sequence shown here is derived from an EMBL/GenBank/DDBJ whole genome shotgun (WGS) entry which is preliminary data.</text>
</comment>
<feature type="region of interest" description="Disordered" evidence="3">
    <location>
        <begin position="70"/>
        <end position="127"/>
    </location>
</feature>
<evidence type="ECO:0000259" key="4">
    <source>
        <dbReference type="Pfam" id="PF07910"/>
    </source>
</evidence>
<dbReference type="PANTHER" id="PTHR48153:SF4">
    <property type="entry name" value="UBIQUITIN CARBOXYL-TERMINAL HYDROLASE MUG105"/>
    <property type="match status" value="1"/>
</dbReference>
<sequence>MESAGSRSKSPIQQPSTFAAISGVSPSRVALVDIAQSPPPSHRSTETAALTAACIFGCAGTFPDLARHVEQHHPEGPSEASHIPLTKQPKERSAHAGPEERSAHAGPEDRSAHAGPEERLPKRMRTDSRSAKLIGDILAVTRSGEVAGDVMAQLRSVAALISVRTRNVEYECSIDDGKGYVDSYIMRLQGLVGEQPEAFAVLDQVRALLKAMDDGQEEYQRPNNELLDVIKTAAANGKQEPQLLVCSYVGFYGRDLGDAGWGCGYRNAQMLLASLLQWPSTATTLKTELKYPFVPNISAMQLLLQDAWSSGFSRFAAAELDGIVSDSSKWIGTAEIQALFSSLKLECHIRDFTHARIALDAGKQVIARATKVECLRLQQEMFTFAYDYFTRLGTTGDLFVPPLYLQYEGHSRTIIGLDITDVGVEDPQKRMEKVGFLLFDPANTQWDVELKGKEKPTRKYYKEKVFHAMASFQEPMYQILYFTGKVLTDREYRDMLQAGCGFPRAGANDGFEDYSHLLF</sequence>
<dbReference type="InterPro" id="IPR012462">
    <property type="entry name" value="UFSP1/2_DUB_cat"/>
</dbReference>
<dbReference type="Gene3D" id="3.90.70.130">
    <property type="match status" value="1"/>
</dbReference>
<name>A0A1W0WYS6_HYPEX</name>
<feature type="region of interest" description="Disordered" evidence="3">
    <location>
        <begin position="1"/>
        <end position="20"/>
    </location>
</feature>
<keyword evidence="6" id="KW-1185">Reference proteome</keyword>
<dbReference type="Proteomes" id="UP000192578">
    <property type="component" value="Unassembled WGS sequence"/>
</dbReference>
<dbReference type="OrthoDB" id="288987at2759"/>
<dbReference type="PANTHER" id="PTHR48153">
    <property type="entry name" value="UFM1-SPECIFIC PROTEASE 2"/>
    <property type="match status" value="1"/>
</dbReference>
<comment type="similarity">
    <text evidence="1">Belongs to the peptidase C78 family.</text>
</comment>
<dbReference type="AlphaFoldDB" id="A0A1W0WYS6"/>
<evidence type="ECO:0000256" key="3">
    <source>
        <dbReference type="SAM" id="MobiDB-lite"/>
    </source>
</evidence>
<organism evidence="5 6">
    <name type="scientific">Hypsibius exemplaris</name>
    <name type="common">Freshwater tardigrade</name>
    <dbReference type="NCBI Taxonomy" id="2072580"/>
    <lineage>
        <taxon>Eukaryota</taxon>
        <taxon>Metazoa</taxon>
        <taxon>Ecdysozoa</taxon>
        <taxon>Tardigrada</taxon>
        <taxon>Eutardigrada</taxon>
        <taxon>Parachela</taxon>
        <taxon>Hypsibioidea</taxon>
        <taxon>Hypsibiidae</taxon>
        <taxon>Hypsibius</taxon>
    </lineage>
</organism>
<keyword evidence="2" id="KW-0378">Hydrolase</keyword>
<reference evidence="6" key="1">
    <citation type="submission" date="2017-01" db="EMBL/GenBank/DDBJ databases">
        <title>Comparative genomics of anhydrobiosis in the tardigrade Hypsibius dujardini.</title>
        <authorList>
            <person name="Yoshida Y."/>
            <person name="Koutsovoulos G."/>
            <person name="Laetsch D."/>
            <person name="Stevens L."/>
            <person name="Kumar S."/>
            <person name="Horikawa D."/>
            <person name="Ishino K."/>
            <person name="Komine S."/>
            <person name="Tomita M."/>
            <person name="Blaxter M."/>
            <person name="Arakawa K."/>
        </authorList>
    </citation>
    <scope>NUCLEOTIDE SEQUENCE [LARGE SCALE GENOMIC DNA]</scope>
    <source>
        <strain evidence="6">Z151</strain>
    </source>
</reference>
<feature type="compositionally biased region" description="Basic and acidic residues" evidence="3">
    <location>
        <begin position="88"/>
        <end position="127"/>
    </location>
</feature>
<feature type="compositionally biased region" description="Polar residues" evidence="3">
    <location>
        <begin position="1"/>
        <end position="19"/>
    </location>
</feature>
<dbReference type="Pfam" id="PF07910">
    <property type="entry name" value="Peptidase_C78"/>
    <property type="match status" value="1"/>
</dbReference>
<dbReference type="EMBL" id="MTYJ01000031">
    <property type="protein sequence ID" value="OQV20349.1"/>
    <property type="molecule type" value="Genomic_DNA"/>
</dbReference>
<protein>
    <submittedName>
        <fullName evidence="5">Zinc finger with UFM1-specific peptidase domain protein</fullName>
    </submittedName>
</protein>